<organism evidence="1">
    <name type="scientific">Oikopleura dioica</name>
    <name type="common">Tunicate</name>
    <dbReference type="NCBI Taxonomy" id="34765"/>
    <lineage>
        <taxon>Eukaryota</taxon>
        <taxon>Metazoa</taxon>
        <taxon>Chordata</taxon>
        <taxon>Tunicata</taxon>
        <taxon>Appendicularia</taxon>
        <taxon>Copelata</taxon>
        <taxon>Oikopleuridae</taxon>
        <taxon>Oikopleura</taxon>
    </lineage>
</organism>
<name>E4YYK1_OIKDI</name>
<dbReference type="AlphaFoldDB" id="E4YYK1"/>
<reference evidence="1" key="1">
    <citation type="journal article" date="2010" name="Science">
        <title>Plasticity of animal genome architecture unmasked by rapid evolution of a pelagic tunicate.</title>
        <authorList>
            <person name="Denoeud F."/>
            <person name="Henriet S."/>
            <person name="Mungpakdee S."/>
            <person name="Aury J.M."/>
            <person name="Da Silva C."/>
            <person name="Brinkmann H."/>
            <person name="Mikhaleva J."/>
            <person name="Olsen L.C."/>
            <person name="Jubin C."/>
            <person name="Canestro C."/>
            <person name="Bouquet J.M."/>
            <person name="Danks G."/>
            <person name="Poulain J."/>
            <person name="Campsteijn C."/>
            <person name="Adamski M."/>
            <person name="Cross I."/>
            <person name="Yadetie F."/>
            <person name="Muffato M."/>
            <person name="Louis A."/>
            <person name="Butcher S."/>
            <person name="Tsagkogeorga G."/>
            <person name="Konrad A."/>
            <person name="Singh S."/>
            <person name="Jensen M.F."/>
            <person name="Cong E.H."/>
            <person name="Eikeseth-Otteraa H."/>
            <person name="Noel B."/>
            <person name="Anthouard V."/>
            <person name="Porcel B.M."/>
            <person name="Kachouri-Lafond R."/>
            <person name="Nishino A."/>
            <person name="Ugolini M."/>
            <person name="Chourrout P."/>
            <person name="Nishida H."/>
            <person name="Aasland R."/>
            <person name="Huzurbazar S."/>
            <person name="Westhof E."/>
            <person name="Delsuc F."/>
            <person name="Lehrach H."/>
            <person name="Reinhardt R."/>
            <person name="Weissenbach J."/>
            <person name="Roy S.W."/>
            <person name="Artiguenave F."/>
            <person name="Postlethwait J.H."/>
            <person name="Manak J.R."/>
            <person name="Thompson E.M."/>
            <person name="Jaillon O."/>
            <person name="Du Pasquier L."/>
            <person name="Boudinot P."/>
            <person name="Liberles D.A."/>
            <person name="Volff J.N."/>
            <person name="Philippe H."/>
            <person name="Lenhard B."/>
            <person name="Roest Crollius H."/>
            <person name="Wincker P."/>
            <person name="Chourrout D."/>
        </authorList>
    </citation>
    <scope>NUCLEOTIDE SEQUENCE [LARGE SCALE GENOMIC DNA]</scope>
</reference>
<dbReference type="Proteomes" id="UP000011014">
    <property type="component" value="Unassembled WGS sequence"/>
</dbReference>
<evidence type="ECO:0000313" key="1">
    <source>
        <dbReference type="EMBL" id="CBY40529.1"/>
    </source>
</evidence>
<gene>
    <name evidence="1" type="ORF">GSOID_T00022544001</name>
</gene>
<sequence>MNKRDECVSDSEIDKFEGDGDFLGIPRPRRSKSVDFSPVVKVEEVSRYKQRASKCKYGNMTEVQKLAIRLELNEFKLKEMKVHDQSRSNTLFYDIGKYHTRLRNHFSSKKSFLK</sequence>
<dbReference type="EMBL" id="FN655970">
    <property type="protein sequence ID" value="CBY40529.1"/>
    <property type="molecule type" value="Genomic_DNA"/>
</dbReference>
<proteinExistence type="predicted"/>
<accession>E4YYK1</accession>
<protein>
    <submittedName>
        <fullName evidence="1">Uncharacterized protein</fullName>
    </submittedName>
</protein>